<dbReference type="EMBL" id="JAOWKX010000003">
    <property type="protein sequence ID" value="MCV2884722.1"/>
    <property type="molecule type" value="Genomic_DNA"/>
</dbReference>
<name>A0ABT3A8W8_9ALTE</name>
<organism evidence="1 2">
    <name type="scientific">Fluctibacter corallii</name>
    <dbReference type="NCBI Taxonomy" id="2984329"/>
    <lineage>
        <taxon>Bacteria</taxon>
        <taxon>Pseudomonadati</taxon>
        <taxon>Pseudomonadota</taxon>
        <taxon>Gammaproteobacteria</taxon>
        <taxon>Alteromonadales</taxon>
        <taxon>Alteromonadaceae</taxon>
        <taxon>Fluctibacter</taxon>
    </lineage>
</organism>
<dbReference type="RefSeq" id="WP_263711998.1">
    <property type="nucleotide sequence ID" value="NZ_JAOWKX010000003.1"/>
</dbReference>
<gene>
    <name evidence="1" type="ORF">OE749_08440</name>
</gene>
<protein>
    <recommendedName>
        <fullName evidence="3">CdiI immunity protein domain-containing protein</fullName>
    </recommendedName>
</protein>
<accession>A0ABT3A8W8</accession>
<comment type="caution">
    <text evidence="1">The sequence shown here is derived from an EMBL/GenBank/DDBJ whole genome shotgun (WGS) entry which is preliminary data.</text>
</comment>
<evidence type="ECO:0000313" key="2">
    <source>
        <dbReference type="Proteomes" id="UP001652504"/>
    </source>
</evidence>
<proteinExistence type="predicted"/>
<evidence type="ECO:0008006" key="3">
    <source>
        <dbReference type="Google" id="ProtNLM"/>
    </source>
</evidence>
<reference evidence="1 2" key="1">
    <citation type="submission" date="2022-10" db="EMBL/GenBank/DDBJ databases">
        <title>Aestuariibacter sp. AA17 isolated from Montipora capitata coral fragment.</title>
        <authorList>
            <person name="Emsley S.A."/>
            <person name="Pfannmuller K.M."/>
            <person name="Loughran R.M."/>
            <person name="Shlafstein M."/>
            <person name="Papke E."/>
            <person name="Saw J.H."/>
            <person name="Ushijima B."/>
            <person name="Videau P."/>
        </authorList>
    </citation>
    <scope>NUCLEOTIDE SEQUENCE [LARGE SCALE GENOMIC DNA]</scope>
    <source>
        <strain evidence="1 2">AA17</strain>
    </source>
</reference>
<sequence>MYPINEIVHNFLDVIRGNYQFAEPSRGNEYAAWNDFVKRFLDDADDNVRIEVFKEAYSLLNCDEVIAFCGWINSHLTGRSQNYKVLVFHILKNDGDEMKKKIVSDWFLRRLKSIPHERRLLDLTSEEEDIIAKL</sequence>
<keyword evidence="2" id="KW-1185">Reference proteome</keyword>
<evidence type="ECO:0000313" key="1">
    <source>
        <dbReference type="EMBL" id="MCV2884722.1"/>
    </source>
</evidence>
<dbReference type="Proteomes" id="UP001652504">
    <property type="component" value="Unassembled WGS sequence"/>
</dbReference>